<keyword evidence="6" id="KW-0406">Ion transport</keyword>
<evidence type="ECO:0000256" key="4">
    <source>
        <dbReference type="ARBA" id="ARBA00022692"/>
    </source>
</evidence>
<evidence type="ECO:0000256" key="1">
    <source>
        <dbReference type="ARBA" id="ARBA00004141"/>
    </source>
</evidence>
<comment type="similarity">
    <text evidence="2">Belongs to the CALHM family.</text>
</comment>
<keyword evidence="5 9" id="KW-1133">Transmembrane helix</keyword>
<dbReference type="EMBL" id="VEVO01000014">
    <property type="protein sequence ID" value="KAF0032145.1"/>
    <property type="molecule type" value="Genomic_DNA"/>
</dbReference>
<feature type="transmembrane region" description="Helical" evidence="9">
    <location>
        <begin position="349"/>
        <end position="370"/>
    </location>
</feature>
<keyword evidence="8" id="KW-0407">Ion channel</keyword>
<organism evidence="10 11">
    <name type="scientific">Scophthalmus maximus</name>
    <name type="common">Turbot</name>
    <name type="synonym">Psetta maxima</name>
    <dbReference type="NCBI Taxonomy" id="52904"/>
    <lineage>
        <taxon>Eukaryota</taxon>
        <taxon>Metazoa</taxon>
        <taxon>Chordata</taxon>
        <taxon>Craniata</taxon>
        <taxon>Vertebrata</taxon>
        <taxon>Euteleostomi</taxon>
        <taxon>Actinopterygii</taxon>
        <taxon>Neopterygii</taxon>
        <taxon>Teleostei</taxon>
        <taxon>Neoteleostei</taxon>
        <taxon>Acanthomorphata</taxon>
        <taxon>Carangaria</taxon>
        <taxon>Pleuronectiformes</taxon>
        <taxon>Pleuronectoidei</taxon>
        <taxon>Scophthalmidae</taxon>
        <taxon>Scophthalmus</taxon>
    </lineage>
</organism>
<evidence type="ECO:0008006" key="12">
    <source>
        <dbReference type="Google" id="ProtNLM"/>
    </source>
</evidence>
<keyword evidence="3" id="KW-0813">Transport</keyword>
<comment type="subcellular location">
    <subcellularLocation>
        <location evidence="1">Membrane</location>
        <topology evidence="1">Multi-pass membrane protein</topology>
    </subcellularLocation>
</comment>
<accession>A0A6A4SHR6</accession>
<dbReference type="GO" id="GO:0005886">
    <property type="term" value="C:plasma membrane"/>
    <property type="evidence" value="ECO:0007669"/>
    <property type="project" value="TreeGrafter"/>
</dbReference>
<feature type="transmembrane region" description="Helical" evidence="9">
    <location>
        <begin position="179"/>
        <end position="199"/>
    </location>
</feature>
<evidence type="ECO:0000256" key="7">
    <source>
        <dbReference type="ARBA" id="ARBA00023136"/>
    </source>
</evidence>
<dbReference type="AlphaFoldDB" id="A0A6A4SHR6"/>
<evidence type="ECO:0000313" key="10">
    <source>
        <dbReference type="EMBL" id="KAF0032145.1"/>
    </source>
</evidence>
<dbReference type="Pfam" id="PF14798">
    <property type="entry name" value="Ca_hom_mod"/>
    <property type="match status" value="2"/>
</dbReference>
<dbReference type="GO" id="GO:1904669">
    <property type="term" value="P:ATP export"/>
    <property type="evidence" value="ECO:0007669"/>
    <property type="project" value="UniProtKB-ARBA"/>
</dbReference>
<evidence type="ECO:0000256" key="5">
    <source>
        <dbReference type="ARBA" id="ARBA00022989"/>
    </source>
</evidence>
<feature type="transmembrane region" description="Helical" evidence="9">
    <location>
        <begin position="98"/>
        <end position="119"/>
    </location>
</feature>
<comment type="caution">
    <text evidence="10">The sequence shown here is derived from an EMBL/GenBank/DDBJ whole genome shotgun (WGS) entry which is preliminary data.</text>
</comment>
<dbReference type="Proteomes" id="UP000438429">
    <property type="component" value="Unassembled WGS sequence"/>
</dbReference>
<keyword evidence="4 9" id="KW-0812">Transmembrane</keyword>
<feature type="transmembrane region" description="Helical" evidence="9">
    <location>
        <begin position="49"/>
        <end position="69"/>
    </location>
</feature>
<keyword evidence="7 9" id="KW-0472">Membrane</keyword>
<dbReference type="InterPro" id="IPR029569">
    <property type="entry name" value="CALHM"/>
</dbReference>
<protein>
    <recommendedName>
        <fullName evidence="12">Protein FAM26E</fullName>
    </recommendedName>
</protein>
<feature type="transmembrane region" description="Helical" evidence="9">
    <location>
        <begin position="318"/>
        <end position="337"/>
    </location>
</feature>
<dbReference type="PANTHER" id="PTHR32261">
    <property type="entry name" value="CALCIUM HOMEOSTASIS MODULATOR PROTEIN"/>
    <property type="match status" value="1"/>
</dbReference>
<sequence>MDKFRVVLNFANKQSNLGFGLVALLTAGGEQIFSSAVFSCPCNDLNFIYGMVFLLVPALALLLLGYILNQRTWKLMTGRCRPKASPCSCRRLRATAVVLYHITTTALVAPASWIAVALLNGNYYECLMTGIGAFNKHLCEKRNSTAQCENLHRFPCGDSSVPTAEIEDVLLYLKAQSQILGWLLIASVMLFNLLLNCLAQCTSPISYLQLKFWRAYAQEESELVETYTAKHAKELAGRNLQSFFNQTPPAPIVTPSNKDWEKISCLYKFSTKGQFYSTLHQYVESDDMMRMASIVSSANNMDNFKTVLHFFLDQKATIGYSFMALLTIGGERVFSMVSFQCPCNHDQNFAYGLTFLLGPAAVLLVFGLFFSTRLWRVYTGCCLNPTKLCPRGNCFGCLRSFASIFTGACVAPIMWLSVALLNGTFYECAVSGLDDNLVVGVFCKNKTLTCREELARVPCDRSKLSSDERMELLLMLRAQSQILGWCIIILSAVVGLLGTCCKNCRSQVSYLQLTFWKRYSEREKQLFDTFALDQATKLAERNLQSFFENKHPDPFPFPNHKAWEEISAHYTFSRSEQYYSTLQRYVERADRDFTPEKRPVMDFEHGIEMS</sequence>
<proteinExistence type="inferred from homology"/>
<evidence type="ECO:0000256" key="8">
    <source>
        <dbReference type="ARBA" id="ARBA00023303"/>
    </source>
</evidence>
<evidence type="ECO:0000256" key="3">
    <source>
        <dbReference type="ARBA" id="ARBA00022448"/>
    </source>
</evidence>
<reference evidence="10 11" key="1">
    <citation type="submission" date="2019-06" db="EMBL/GenBank/DDBJ databases">
        <title>Draft genomes of female and male turbot (Scophthalmus maximus).</title>
        <authorList>
            <person name="Xu H."/>
            <person name="Xu X.-W."/>
            <person name="Shao C."/>
            <person name="Chen S."/>
        </authorList>
    </citation>
    <scope>NUCLEOTIDE SEQUENCE [LARGE SCALE GENOMIC DNA]</scope>
    <source>
        <strain evidence="10">Ysfricsl-2016a</strain>
        <tissue evidence="10">Blood</tissue>
    </source>
</reference>
<evidence type="ECO:0000256" key="6">
    <source>
        <dbReference type="ARBA" id="ARBA00023065"/>
    </source>
</evidence>
<gene>
    <name evidence="10" type="ORF">F2P81_016700</name>
</gene>
<evidence type="ECO:0000256" key="9">
    <source>
        <dbReference type="SAM" id="Phobius"/>
    </source>
</evidence>
<evidence type="ECO:0000313" key="11">
    <source>
        <dbReference type="Proteomes" id="UP000438429"/>
    </source>
</evidence>
<feature type="transmembrane region" description="Helical" evidence="9">
    <location>
        <begin position="482"/>
        <end position="499"/>
    </location>
</feature>
<evidence type="ECO:0000256" key="2">
    <source>
        <dbReference type="ARBA" id="ARBA00008497"/>
    </source>
</evidence>
<dbReference type="GO" id="GO:0005261">
    <property type="term" value="F:monoatomic cation channel activity"/>
    <property type="evidence" value="ECO:0007669"/>
    <property type="project" value="TreeGrafter"/>
</dbReference>
<dbReference type="PANTHER" id="PTHR32261:SF4">
    <property type="entry name" value="CALCIUM HOMEOSTASIS MODULATOR PROTEIN 6"/>
    <property type="match status" value="1"/>
</dbReference>
<name>A0A6A4SHR6_SCOMX</name>